<dbReference type="AlphaFoldDB" id="A0A2M9V3E1"/>
<organism evidence="1 2">
    <name type="scientific">Bacteroides fragilis</name>
    <dbReference type="NCBI Taxonomy" id="817"/>
    <lineage>
        <taxon>Bacteria</taxon>
        <taxon>Pseudomonadati</taxon>
        <taxon>Bacteroidota</taxon>
        <taxon>Bacteroidia</taxon>
        <taxon>Bacteroidales</taxon>
        <taxon>Bacteroidaceae</taxon>
        <taxon>Bacteroides</taxon>
    </lineage>
</organism>
<evidence type="ECO:0000313" key="1">
    <source>
        <dbReference type="EMBL" id="PJY72456.1"/>
    </source>
</evidence>
<reference evidence="1 2" key="1">
    <citation type="journal article" date="2017" name="MBio">
        <title>Gut Symbiont Bacteroides fragilis Secretes a Eukaryotic-Like Ubiquitin Protein That Mediates Intraspecies Antagonism.</title>
        <authorList>
            <person name="Chatzidaki-Livanis M."/>
            <person name="Coyne M.J."/>
            <person name="Roelofs K.G."/>
            <person name="Gentyala R.R."/>
            <person name="Caldwell J.M."/>
            <person name="Comstock L.E."/>
        </authorList>
    </citation>
    <scope>NUCLEOTIDE SEQUENCE [LARGE SCALE GENOMIC DNA]</scope>
    <source>
        <strain evidence="1 2">12905</strain>
    </source>
</reference>
<protein>
    <submittedName>
        <fullName evidence="1">Uncharacterized protein</fullName>
    </submittedName>
</protein>
<accession>A0A2M9V3E1</accession>
<sequence length="64" mass="7449">MEKEKAGEGKGHIIILYKGKFIGEREKGICREREKEKCLREEIEEKIGNLTGGKQKIRRDCDKD</sequence>
<comment type="caution">
    <text evidence="1">The sequence shown here is derived from an EMBL/GenBank/DDBJ whole genome shotgun (WGS) entry which is preliminary data.</text>
</comment>
<proteinExistence type="predicted"/>
<dbReference type="Proteomes" id="UP000231846">
    <property type="component" value="Unassembled WGS sequence"/>
</dbReference>
<evidence type="ECO:0000313" key="2">
    <source>
        <dbReference type="Proteomes" id="UP000231846"/>
    </source>
</evidence>
<name>A0A2M9V3E1_BACFG</name>
<gene>
    <name evidence="1" type="ORF">CQW34_03591</name>
</gene>
<dbReference type="EMBL" id="PDCW01000032">
    <property type="protein sequence ID" value="PJY72456.1"/>
    <property type="molecule type" value="Genomic_DNA"/>
</dbReference>